<dbReference type="GO" id="GO:0046933">
    <property type="term" value="F:proton-transporting ATP synthase activity, rotational mechanism"/>
    <property type="evidence" value="ECO:0007669"/>
    <property type="project" value="UniProtKB-UniRule"/>
</dbReference>
<proteinExistence type="inferred from homology"/>
<keyword evidence="5 7" id="KW-0472">Membrane</keyword>
<comment type="function">
    <text evidence="7">F(1)F(0) ATP synthase produces ATP from ADP in the presence of a proton or sodium gradient. F-type ATPases consist of two structural domains, F(1) containing the extramembraneous catalytic core and F(0) containing the membrane proton channel, linked together by a central stalk and a peripheral stalk. During catalysis, ATP synthesis in the catalytic domain of F(1) is coupled via a rotary mechanism of the central stalk subunits to proton translocation.</text>
</comment>
<comment type="caution">
    <text evidence="8">The sequence shown here is derived from an EMBL/GenBank/DDBJ whole genome shotgun (WGS) entry which is preliminary data.</text>
</comment>
<keyword evidence="4 7" id="KW-0406">Ion transport</keyword>
<dbReference type="Proteomes" id="UP000033772">
    <property type="component" value="Unassembled WGS sequence"/>
</dbReference>
<dbReference type="STRING" id="1844.UG56_022395"/>
<keyword evidence="7" id="KW-1003">Cell membrane</keyword>
<evidence type="ECO:0000256" key="6">
    <source>
        <dbReference type="ARBA" id="ARBA00023310"/>
    </source>
</evidence>
<dbReference type="NCBIfam" id="TIGR01145">
    <property type="entry name" value="ATP_synt_delta"/>
    <property type="match status" value="1"/>
</dbReference>
<evidence type="ECO:0000256" key="1">
    <source>
        <dbReference type="ARBA" id="ARBA00004370"/>
    </source>
</evidence>
<evidence type="ECO:0000256" key="3">
    <source>
        <dbReference type="ARBA" id="ARBA00022781"/>
    </source>
</evidence>
<dbReference type="InterPro" id="IPR026015">
    <property type="entry name" value="ATP_synth_OSCP/delta_N_sf"/>
</dbReference>
<evidence type="ECO:0000313" key="9">
    <source>
        <dbReference type="Proteomes" id="UP000033772"/>
    </source>
</evidence>
<protein>
    <recommendedName>
        <fullName evidence="7">ATP synthase subunit delta</fullName>
    </recommendedName>
    <alternativeName>
        <fullName evidence="7">ATP synthase F(1) sector subunit delta</fullName>
    </alternativeName>
    <alternativeName>
        <fullName evidence="7">F-type ATPase subunit delta</fullName>
        <shortName evidence="7">F-ATPase subunit delta</shortName>
    </alternativeName>
</protein>
<dbReference type="OrthoDB" id="5242917at2"/>
<comment type="subcellular location">
    <subcellularLocation>
        <location evidence="7">Cell membrane</location>
        <topology evidence="7">Peripheral membrane protein</topology>
    </subcellularLocation>
    <subcellularLocation>
        <location evidence="1">Membrane</location>
    </subcellularLocation>
</comment>
<dbReference type="InterPro" id="IPR000711">
    <property type="entry name" value="ATPase_OSCP/dsu"/>
</dbReference>
<evidence type="ECO:0000256" key="5">
    <source>
        <dbReference type="ARBA" id="ARBA00023136"/>
    </source>
</evidence>
<dbReference type="Pfam" id="PF00213">
    <property type="entry name" value="OSCP"/>
    <property type="match status" value="1"/>
</dbReference>
<keyword evidence="3 7" id="KW-0375">Hydrogen ion transport</keyword>
<dbReference type="NCBIfam" id="NF009967">
    <property type="entry name" value="PRK13430.1"/>
    <property type="match status" value="1"/>
</dbReference>
<organism evidence="8 9">
    <name type="scientific">Nocardioides luteus</name>
    <dbReference type="NCBI Taxonomy" id="1844"/>
    <lineage>
        <taxon>Bacteria</taxon>
        <taxon>Bacillati</taxon>
        <taxon>Actinomycetota</taxon>
        <taxon>Actinomycetes</taxon>
        <taxon>Propionibacteriales</taxon>
        <taxon>Nocardioidaceae</taxon>
        <taxon>Nocardioides</taxon>
    </lineage>
</organism>
<name>A0A1J4N2E4_9ACTN</name>
<dbReference type="RefSeq" id="WP_045547373.1">
    <property type="nucleotide sequence ID" value="NZ_JZDQ02000037.1"/>
</dbReference>
<evidence type="ECO:0000256" key="7">
    <source>
        <dbReference type="HAMAP-Rule" id="MF_01416"/>
    </source>
</evidence>
<reference evidence="8" key="1">
    <citation type="submission" date="2016-10" db="EMBL/GenBank/DDBJ databases">
        <title>Draft Genome Sequence of Nocardioides luteus Strain BAFB, an Alkane-Degrading Bacterium Isolated from JP-7 Polluted Soil.</title>
        <authorList>
            <person name="Brown L."/>
            <person name="Ruiz O.N."/>
            <person name="Gunasekera T."/>
        </authorList>
    </citation>
    <scope>NUCLEOTIDE SEQUENCE [LARGE SCALE GENOMIC DNA]</scope>
    <source>
        <strain evidence="8">BAFB</strain>
    </source>
</reference>
<keyword evidence="9" id="KW-1185">Reference proteome</keyword>
<keyword evidence="6 7" id="KW-0066">ATP synthesis</keyword>
<comment type="function">
    <text evidence="7">This protein is part of the stalk that links CF(0) to CF(1). It either transmits conformational changes from CF(0) to CF(1) or is implicated in proton conduction.</text>
</comment>
<dbReference type="PANTHER" id="PTHR11910">
    <property type="entry name" value="ATP SYNTHASE DELTA CHAIN"/>
    <property type="match status" value="1"/>
</dbReference>
<comment type="similarity">
    <text evidence="7">Belongs to the ATPase delta chain family.</text>
</comment>
<accession>A0A1J4N2E4</accession>
<evidence type="ECO:0000256" key="4">
    <source>
        <dbReference type="ARBA" id="ARBA00023065"/>
    </source>
</evidence>
<evidence type="ECO:0000313" key="8">
    <source>
        <dbReference type="EMBL" id="OIJ24545.1"/>
    </source>
</evidence>
<keyword evidence="7" id="KW-0139">CF(1)</keyword>
<dbReference type="GO" id="GO:0045259">
    <property type="term" value="C:proton-transporting ATP synthase complex"/>
    <property type="evidence" value="ECO:0007669"/>
    <property type="project" value="UniProtKB-KW"/>
</dbReference>
<gene>
    <name evidence="7" type="primary">atpH</name>
    <name evidence="8" type="ORF">UG56_022395</name>
</gene>
<dbReference type="GO" id="GO:0005886">
    <property type="term" value="C:plasma membrane"/>
    <property type="evidence" value="ECO:0007669"/>
    <property type="project" value="UniProtKB-SubCell"/>
</dbReference>
<sequence>MDFRGASAEAVAALTEELKTAVSASPEAAAKAADTLFEVSQTFRAEAALRRFVTDASVPAEAKTGLVGELFGGKVDATGLGVVESAVKHRWTHAGDLSDAVERLSEIAAVRSAGGEAKRLADELFAVQQAVQETPELRDALSDPARTTEDKVTLVDDLLGGKALPATVTLTKQALAGTYRTATVALGEYQKVAAAVAGEGTAVVRVAAPLSEADTTRLAAALAKKYGREVHLNIVVDPAIVGGIKVSIGDDVIDGTISSRLDGAQRALAG</sequence>
<dbReference type="EMBL" id="JZDQ02000037">
    <property type="protein sequence ID" value="OIJ24545.1"/>
    <property type="molecule type" value="Genomic_DNA"/>
</dbReference>
<evidence type="ECO:0000256" key="2">
    <source>
        <dbReference type="ARBA" id="ARBA00022448"/>
    </source>
</evidence>
<keyword evidence="2 7" id="KW-0813">Transport</keyword>
<dbReference type="Gene3D" id="1.10.520.20">
    <property type="entry name" value="N-terminal domain of the delta subunit of the F1F0-ATP synthase"/>
    <property type="match status" value="1"/>
</dbReference>
<dbReference type="AlphaFoldDB" id="A0A1J4N2E4"/>
<dbReference type="HAMAP" id="MF_01416">
    <property type="entry name" value="ATP_synth_delta_bact"/>
    <property type="match status" value="1"/>
</dbReference>